<reference evidence="4 5" key="1">
    <citation type="submission" date="2019-02" db="EMBL/GenBank/DDBJ databases">
        <title>Deep-cultivation of Planctomycetes and their phenomic and genomic characterization uncovers novel biology.</title>
        <authorList>
            <person name="Wiegand S."/>
            <person name="Jogler M."/>
            <person name="Boedeker C."/>
            <person name="Pinto D."/>
            <person name="Vollmers J."/>
            <person name="Rivas-Marin E."/>
            <person name="Kohn T."/>
            <person name="Peeters S.H."/>
            <person name="Heuer A."/>
            <person name="Rast P."/>
            <person name="Oberbeckmann S."/>
            <person name="Bunk B."/>
            <person name="Jeske O."/>
            <person name="Meyerdierks A."/>
            <person name="Storesund J.E."/>
            <person name="Kallscheuer N."/>
            <person name="Luecker S."/>
            <person name="Lage O.M."/>
            <person name="Pohl T."/>
            <person name="Merkel B.J."/>
            <person name="Hornburger P."/>
            <person name="Mueller R.-W."/>
            <person name="Bruemmer F."/>
            <person name="Labrenz M."/>
            <person name="Spormann A.M."/>
            <person name="Op den Camp H."/>
            <person name="Overmann J."/>
            <person name="Amann R."/>
            <person name="Jetten M.S.M."/>
            <person name="Mascher T."/>
            <person name="Medema M.H."/>
            <person name="Devos D.P."/>
            <person name="Kaster A.-K."/>
            <person name="Ovreas L."/>
            <person name="Rohde M."/>
            <person name="Galperin M.Y."/>
            <person name="Jogler C."/>
        </authorList>
    </citation>
    <scope>NUCLEOTIDE SEQUENCE [LARGE SCALE GENOMIC DNA]</scope>
    <source>
        <strain evidence="4 5">K22_7</strain>
    </source>
</reference>
<keyword evidence="3" id="KW-0732">Signal</keyword>
<protein>
    <submittedName>
        <fullName evidence="4">Uncharacterized protein</fullName>
    </submittedName>
</protein>
<evidence type="ECO:0000313" key="4">
    <source>
        <dbReference type="EMBL" id="QDT03554.1"/>
    </source>
</evidence>
<feature type="region of interest" description="Disordered" evidence="1">
    <location>
        <begin position="1314"/>
        <end position="1383"/>
    </location>
</feature>
<feature type="region of interest" description="Disordered" evidence="1">
    <location>
        <begin position="934"/>
        <end position="993"/>
    </location>
</feature>
<evidence type="ECO:0000313" key="5">
    <source>
        <dbReference type="Proteomes" id="UP000318538"/>
    </source>
</evidence>
<dbReference type="Proteomes" id="UP000318538">
    <property type="component" value="Chromosome"/>
</dbReference>
<feature type="compositionally biased region" description="Low complexity" evidence="1">
    <location>
        <begin position="20"/>
        <end position="36"/>
    </location>
</feature>
<feature type="compositionally biased region" description="Polar residues" evidence="1">
    <location>
        <begin position="1333"/>
        <end position="1357"/>
    </location>
</feature>
<proteinExistence type="predicted"/>
<feature type="signal peptide" evidence="3">
    <location>
        <begin position="1"/>
        <end position="23"/>
    </location>
</feature>
<feature type="compositionally biased region" description="Basic and acidic residues" evidence="1">
    <location>
        <begin position="82"/>
        <end position="91"/>
    </location>
</feature>
<name>A0A517N8U1_9BACT</name>
<feature type="compositionally biased region" description="Low complexity" evidence="1">
    <location>
        <begin position="71"/>
        <end position="81"/>
    </location>
</feature>
<keyword evidence="2" id="KW-0812">Transmembrane</keyword>
<feature type="compositionally biased region" description="Basic and acidic residues" evidence="1">
    <location>
        <begin position="958"/>
        <end position="968"/>
    </location>
</feature>
<dbReference type="RefSeq" id="WP_145169215.1">
    <property type="nucleotide sequence ID" value="NZ_CP036525.1"/>
</dbReference>
<keyword evidence="2" id="KW-0472">Membrane</keyword>
<evidence type="ECO:0000256" key="1">
    <source>
        <dbReference type="SAM" id="MobiDB-lite"/>
    </source>
</evidence>
<keyword evidence="2" id="KW-1133">Transmembrane helix</keyword>
<feature type="compositionally biased region" description="Basic and acidic residues" evidence="1">
    <location>
        <begin position="2361"/>
        <end position="2374"/>
    </location>
</feature>
<feature type="transmembrane region" description="Helical" evidence="2">
    <location>
        <begin position="1282"/>
        <end position="1303"/>
    </location>
</feature>
<dbReference type="OrthoDB" id="218745at2"/>
<feature type="transmembrane region" description="Helical" evidence="2">
    <location>
        <begin position="1212"/>
        <end position="1229"/>
    </location>
</feature>
<feature type="transmembrane region" description="Helical" evidence="2">
    <location>
        <begin position="2502"/>
        <end position="2530"/>
    </location>
</feature>
<feature type="compositionally biased region" description="Low complexity" evidence="1">
    <location>
        <begin position="833"/>
        <end position="846"/>
    </location>
</feature>
<feature type="compositionally biased region" description="Basic and acidic residues" evidence="1">
    <location>
        <begin position="983"/>
        <end position="993"/>
    </location>
</feature>
<organism evidence="4 5">
    <name type="scientific">Rubripirellula lacrimiformis</name>
    <dbReference type="NCBI Taxonomy" id="1930273"/>
    <lineage>
        <taxon>Bacteria</taxon>
        <taxon>Pseudomonadati</taxon>
        <taxon>Planctomycetota</taxon>
        <taxon>Planctomycetia</taxon>
        <taxon>Pirellulales</taxon>
        <taxon>Pirellulaceae</taxon>
        <taxon>Rubripirellula</taxon>
    </lineage>
</organism>
<feature type="transmembrane region" description="Helical" evidence="2">
    <location>
        <begin position="2470"/>
        <end position="2490"/>
    </location>
</feature>
<feature type="region of interest" description="Disordered" evidence="1">
    <location>
        <begin position="792"/>
        <end position="846"/>
    </location>
</feature>
<feature type="compositionally biased region" description="Polar residues" evidence="1">
    <location>
        <begin position="1314"/>
        <end position="1325"/>
    </location>
</feature>
<gene>
    <name evidence="4" type="ORF">K227x_19380</name>
</gene>
<evidence type="ECO:0000256" key="2">
    <source>
        <dbReference type="SAM" id="Phobius"/>
    </source>
</evidence>
<feature type="region of interest" description="Disordered" evidence="1">
    <location>
        <begin position="1688"/>
        <end position="1715"/>
    </location>
</feature>
<feature type="compositionally biased region" description="Polar residues" evidence="1">
    <location>
        <begin position="1365"/>
        <end position="1377"/>
    </location>
</feature>
<feature type="region of interest" description="Disordered" evidence="1">
    <location>
        <begin position="20"/>
        <end position="120"/>
    </location>
</feature>
<evidence type="ECO:0000256" key="3">
    <source>
        <dbReference type="SAM" id="SignalP"/>
    </source>
</evidence>
<dbReference type="EMBL" id="CP036525">
    <property type="protein sequence ID" value="QDT03554.1"/>
    <property type="molecule type" value="Genomic_DNA"/>
</dbReference>
<feature type="transmembrane region" description="Helical" evidence="2">
    <location>
        <begin position="1235"/>
        <end position="1255"/>
    </location>
</feature>
<sequence length="2548" mass="276830" precursor="true">MSLCCRIVGLAWIVLASMSTLSAATPQPPTSSTAAPKQDAEEASADATDESSPTVDPDKKSQDFPPASDQSMSAADSPQPDDSSKPDESSKPGDSPTADDAAASEVSKSTEDPDSDTSMQAAEVPNALPAAPKLQLKLPPALPDGRPLYPIGIFESQMVELIPDTYRPVSMERLGTAVKRLTDRATDDQASRLRGSEYWVELIGDTLVSKRSLLDLESDRDAVVRRSLGRVNLAIDPSSTRSIDAASSELPRLESGPDGNLVAVFQGGASRQTRIEFGWQLHGRDYGNGNEFLIRLPRTPQTRIVLAAPPDLEIQALDGVLRTRPGPPADAGENAKDSDARWYSIDAGGLSTVRIRTSPREAPNVESPLIVRRSLIQYDVEPSGLQWIQRMSVQLPVDQPLPKLRVFDATVVSIKINALEVPFDVKRRGQREHEITVDLPSGSINPQAAATTITITGQSFWDDWCQLPIARWVGDRIINASAVDEVQLAVAAPLELVDWNLPPHWNQSEPQWVDGIHLCAASGPPVDHLSSTLQGDLATAWSAVRFAQQPQLQTSETWLRLEVQKSALIAKARITIAVDATRLAPVRLKIQDDFSIDSLTLAHSQRSIESLHTSDANNALVIWPESDDVSPASKDTPAQLTIDITGTRVLPNGSAGLEVPSAWFARLEDVRGNFFASIVSPDNLNWSGEAALKRDRIRAADLAKKPLAFLSGGERPTLYFASQTGRTPEVLLETPSVSFNVSTLLRMSRDGDEVVEELTIDVESAGQTLEQILVQTGPAGGRPMYHWALKGEDGIPSTSLPPSDVQLGGDPIATLGPPQPPVTTNNSNPDLPSVDSGGVDSGGVDSASAESITVDTVNGESDLPDRHQEGVYTIDVSELNLRGRRLIARRRYPMKKPTNLQLPSVPGAASQRSEVLIESGLQVHQKSSSVQLVPVIPTPSSSGQPNIVDDESGSGDRTAGETAKRQSDESTTDNPAADIDTSSPDRRVREPSVVHQRLRYDAVEQPSIVLALSDDDGSVNLVWRESVRVIASSRGTDRIEATYLVSSTSTLQIQYDPNMQLASIHRNGEPINLLSIPQRPIELPPARRGHTSPSSTDEVETIEVVWNRTQYGSHWMRHCQIPSIGISAIVLKSDYHLVPSADTFSPTALLRNRPEPVMGAALYDDSLVDDTIDLMPGDTVILIRRNVALAIGWLISLAVFAAGWWISIRSPLIVAVMVAVMTSLTLLWWPWKLAVIGWLIVPAIAAAMLTTSRAWTDRGSRLDKDSYDKTSSGGRGDASQEISWAAIVRSILLGMFISGSWILSQGLVFGQDSGTTNTPRTNGAASDSAAKKNGSTSNGSQTNGKTATESGTGNGRSPSLPPTAIQRSSLATQNGPPGQSVGVLVPVKDDGSISSEIVYIPGNAHTLLFAPETLAPVQTPYFQSADYRVRIDSATPVAATENREPAMAEYTVEAEYTIHLVDGDRGSNQVHFPISFTSVRRVELVEEVDRIIRFTADDAGKLIASLPRGNVFRLRVTMAGTTSPATPWRKLLLTIPPVASTRLTIEAEDNIAALRVGGPQGRLLPETDLRRWTTELGPADALEIEYRVSGNSTLLTPQPLRRRYWINAGKLRTVIECEVDPPTAIAAGETFQFVIRDAEMPLVTSPNWRLAGTELYSAARRLVTVVAHRDAPGPIRLLWSRPRIFSDQDPNGLASSQPTDDRSGVSESGAPLDEDDNHAIVLPEVIAAALGENAPAWVAFHWDRSLNFIPMADNPSEPLSVDQFMAAWSGYRGLIDRALVATGSVPSLTFQDVPVSGTQVQQRHHLHVLPDRLELQFDATVVPGDASTNRLRLAVPSSMELVNLSVNGVQQESSATRSGAVLEFLLGDFSPHEPVAVHALAVESLPPNRMFNPPRFQLTPAAEITETYSISRDGSAELRVVRPVPLTAETPTPQPSAKSLAQGWIPVSTWTIADAGSMLQHLGGQFHVRPRRTRFDCRQLVSLARVDGRWRMETHIKFDSKRFPDFIDVEVPTRWCEGLEVSPTTSWSRQPATDSSNQIIRIRCDAAELPDQHLTIVGNLQNSDAGRVGVPNVRVLGFGERRVHISVPDRLTNESIQWRTSVVEAVELPMIWRDVLSRTEPRSTYLAASPAWSIDLAPLPTIHSDAVALTQDNQAFAQSDGLLVMSHWDFFPGGLESIRIRVPAAAKCLGGWSGGQPVVVELEEDARRGPDDESKVVRMPLALSRMSQTVELLFRVPADIGKRGKYIAQLVDIPVTQSWLTVYEPVENLPSGFPFHGNPVAASDHMSPQQRRRSVSLARSVVESVEHAVDSIAERPSEEVAAWLSPWILRYRKLAASAGHTVDFSITDDSPDSVSKNGANPKEDAAEDQTRDSKAAAIASDDSLAGSAVTPGMLDAKRSKEISMQWRLLDQRVAVYVNRYLPDQPFDGTRNFDDWHYDGYRTSTVTQLSLVNQPTKVQTVSTSDRGLRNLMVNLLTLASITGLILCLRPLRRFVVPVVVHPAFWLGLMGIFGFAVAPTPVAAAVVLVAVLTSLFPPPRSKHASVSDSI</sequence>
<dbReference type="KEGG" id="rlc:K227x_19380"/>
<accession>A0A517N8U1</accession>
<feature type="chain" id="PRO_5021737588" evidence="3">
    <location>
        <begin position="24"/>
        <end position="2548"/>
    </location>
</feature>
<feature type="region of interest" description="Disordered" evidence="1">
    <location>
        <begin position="2345"/>
        <end position="2379"/>
    </location>
</feature>
<keyword evidence="5" id="KW-1185">Reference proteome</keyword>
<feature type="transmembrane region" description="Helical" evidence="2">
    <location>
        <begin position="1187"/>
        <end position="1205"/>
    </location>
</feature>